<reference evidence="6 7" key="1">
    <citation type="submission" date="2018-09" db="EMBL/GenBank/DDBJ databases">
        <title>Genome sequencing of strain 2DFW10M-5.</title>
        <authorList>
            <person name="Heo J."/>
            <person name="Kim S.-J."/>
            <person name="Kwon S.-W."/>
        </authorList>
    </citation>
    <scope>NUCLEOTIDE SEQUENCE [LARGE SCALE GENOMIC DNA]</scope>
    <source>
        <strain evidence="6 7">2DFW10M-5</strain>
    </source>
</reference>
<keyword evidence="7" id="KW-1185">Reference proteome</keyword>
<dbReference type="CDD" id="cd04673">
    <property type="entry name" value="NUDIX_ADPRase"/>
    <property type="match status" value="1"/>
</dbReference>
<comment type="similarity">
    <text evidence="2 4">Belongs to the Nudix hydrolase family.</text>
</comment>
<evidence type="ECO:0000256" key="4">
    <source>
        <dbReference type="RuleBase" id="RU003476"/>
    </source>
</evidence>
<proteinExistence type="inferred from homology"/>
<evidence type="ECO:0000313" key="6">
    <source>
        <dbReference type="EMBL" id="AYG04594.1"/>
    </source>
</evidence>
<dbReference type="AlphaFoldDB" id="A0A387BR84"/>
<dbReference type="PANTHER" id="PTHR43046">
    <property type="entry name" value="GDP-MANNOSE MANNOSYL HYDROLASE"/>
    <property type="match status" value="1"/>
</dbReference>
<dbReference type="EMBL" id="CP032624">
    <property type="protein sequence ID" value="AYG04594.1"/>
    <property type="molecule type" value="Genomic_DNA"/>
</dbReference>
<keyword evidence="3 4" id="KW-0378">Hydrolase</keyword>
<sequence>MGIVLAASAVITDDAGRVLLVLRGTEPEKGRWSIPGGSVEPGETLAEAAARETFEETGLRVSVGRELWCVTIPAGDERMFEVHDFAATVTGGELASGDDADDARWVTAAELDQLPVTANLADYLRGAGILT</sequence>
<dbReference type="RefSeq" id="WP_120790123.1">
    <property type="nucleotide sequence ID" value="NZ_CP032624.1"/>
</dbReference>
<comment type="cofactor">
    <cofactor evidence="1">
        <name>Mg(2+)</name>
        <dbReference type="ChEBI" id="CHEBI:18420"/>
    </cofactor>
</comment>
<dbReference type="GO" id="GO:0016787">
    <property type="term" value="F:hydrolase activity"/>
    <property type="evidence" value="ECO:0007669"/>
    <property type="project" value="UniProtKB-KW"/>
</dbReference>
<dbReference type="InterPro" id="IPR015797">
    <property type="entry name" value="NUDIX_hydrolase-like_dom_sf"/>
</dbReference>
<evidence type="ECO:0000313" key="7">
    <source>
        <dbReference type="Proteomes" id="UP000275069"/>
    </source>
</evidence>
<dbReference type="InterPro" id="IPR020084">
    <property type="entry name" value="NUDIX_hydrolase_CS"/>
</dbReference>
<dbReference type="PROSITE" id="PS00893">
    <property type="entry name" value="NUDIX_BOX"/>
    <property type="match status" value="1"/>
</dbReference>
<feature type="domain" description="Nudix hydrolase" evidence="5">
    <location>
        <begin position="2"/>
        <end position="128"/>
    </location>
</feature>
<protein>
    <submittedName>
        <fullName evidence="6">NUDIX domain-containing protein</fullName>
    </submittedName>
</protein>
<evidence type="ECO:0000259" key="5">
    <source>
        <dbReference type="PROSITE" id="PS51462"/>
    </source>
</evidence>
<evidence type="ECO:0000256" key="1">
    <source>
        <dbReference type="ARBA" id="ARBA00001946"/>
    </source>
</evidence>
<dbReference type="PROSITE" id="PS51462">
    <property type="entry name" value="NUDIX"/>
    <property type="match status" value="1"/>
</dbReference>
<evidence type="ECO:0000256" key="2">
    <source>
        <dbReference type="ARBA" id="ARBA00005582"/>
    </source>
</evidence>
<dbReference type="SUPFAM" id="SSF55811">
    <property type="entry name" value="Nudix"/>
    <property type="match status" value="1"/>
</dbReference>
<dbReference type="KEGG" id="gry:D7I44_14400"/>
<dbReference type="Gene3D" id="3.90.79.10">
    <property type="entry name" value="Nucleoside Triphosphate Pyrophosphohydrolase"/>
    <property type="match status" value="1"/>
</dbReference>
<dbReference type="PANTHER" id="PTHR43046:SF14">
    <property type="entry name" value="MUTT_NUDIX FAMILY PROTEIN"/>
    <property type="match status" value="1"/>
</dbReference>
<dbReference type="InterPro" id="IPR020476">
    <property type="entry name" value="Nudix_hydrolase"/>
</dbReference>
<dbReference type="InterPro" id="IPR000086">
    <property type="entry name" value="NUDIX_hydrolase_dom"/>
</dbReference>
<dbReference type="Proteomes" id="UP000275069">
    <property type="component" value="Chromosome"/>
</dbReference>
<organism evidence="6 7">
    <name type="scientific">Gryllotalpicola protaetiae</name>
    <dbReference type="NCBI Taxonomy" id="2419771"/>
    <lineage>
        <taxon>Bacteria</taxon>
        <taxon>Bacillati</taxon>
        <taxon>Actinomycetota</taxon>
        <taxon>Actinomycetes</taxon>
        <taxon>Micrococcales</taxon>
        <taxon>Microbacteriaceae</taxon>
        <taxon>Gryllotalpicola</taxon>
    </lineage>
</organism>
<evidence type="ECO:0000256" key="3">
    <source>
        <dbReference type="ARBA" id="ARBA00022801"/>
    </source>
</evidence>
<dbReference type="Pfam" id="PF00293">
    <property type="entry name" value="NUDIX"/>
    <property type="match status" value="1"/>
</dbReference>
<accession>A0A387BR84</accession>
<gene>
    <name evidence="6" type="ORF">D7I44_14400</name>
</gene>
<name>A0A387BR84_9MICO</name>
<dbReference type="OrthoDB" id="9804442at2"/>
<dbReference type="PRINTS" id="PR00502">
    <property type="entry name" value="NUDIXFAMILY"/>
</dbReference>